<sequence>MPVMRFFISAVLISTALVAQPALAQMAPDAPTPELLPPAGETVAPDQQPAEAILQPNEDGDTLARLFRQLRRARDADEAAAFAKRIDDTLDLSPSATVSLLIKWSDDAENDGRTASALDFLSEAIALRPDEPAAYRKRAVIHYTHGDINRAMDDIRSALDLEPRDIGALGLMATILDQAGRQQAAVAVWRRYLELYPADRDVSSYVDRTENEIAGERL</sequence>
<protein>
    <submittedName>
        <fullName evidence="3">Uncharacterized protein</fullName>
    </submittedName>
</protein>
<evidence type="ECO:0000256" key="1">
    <source>
        <dbReference type="PROSITE-ProRule" id="PRU00339"/>
    </source>
</evidence>
<dbReference type="PATRIC" id="fig|1486262.3.peg.480"/>
<dbReference type="InterPro" id="IPR019734">
    <property type="entry name" value="TPR_rpt"/>
</dbReference>
<name>A0A0D5LN87_MAREN</name>
<evidence type="ECO:0000313" key="3">
    <source>
        <dbReference type="EMBL" id="AJY44778.1"/>
    </source>
</evidence>
<evidence type="ECO:0000313" key="4">
    <source>
        <dbReference type="Proteomes" id="UP000032611"/>
    </source>
</evidence>
<organism evidence="3 4">
    <name type="scientific">Martelella endophytica</name>
    <dbReference type="NCBI Taxonomy" id="1486262"/>
    <lineage>
        <taxon>Bacteria</taxon>
        <taxon>Pseudomonadati</taxon>
        <taxon>Pseudomonadota</taxon>
        <taxon>Alphaproteobacteria</taxon>
        <taxon>Hyphomicrobiales</taxon>
        <taxon>Aurantimonadaceae</taxon>
        <taxon>Martelella</taxon>
    </lineage>
</organism>
<dbReference type="Gene3D" id="1.25.40.10">
    <property type="entry name" value="Tetratricopeptide repeat domain"/>
    <property type="match status" value="1"/>
</dbReference>
<keyword evidence="4" id="KW-1185">Reference proteome</keyword>
<dbReference type="Proteomes" id="UP000032611">
    <property type="component" value="Chromosome"/>
</dbReference>
<dbReference type="STRING" id="1486262.TM49_02315"/>
<proteinExistence type="predicted"/>
<feature type="repeat" description="TPR" evidence="1">
    <location>
        <begin position="132"/>
        <end position="165"/>
    </location>
</feature>
<accession>A0A0D5LN87</accession>
<keyword evidence="2" id="KW-0732">Signal</keyword>
<keyword evidence="1" id="KW-0802">TPR repeat</keyword>
<feature type="chain" id="PRO_5002295083" evidence="2">
    <location>
        <begin position="25"/>
        <end position="218"/>
    </location>
</feature>
<feature type="signal peptide" evidence="2">
    <location>
        <begin position="1"/>
        <end position="24"/>
    </location>
</feature>
<dbReference type="KEGG" id="mey:TM49_02315"/>
<gene>
    <name evidence="3" type="ORF">TM49_02315</name>
</gene>
<dbReference type="SUPFAM" id="SSF48452">
    <property type="entry name" value="TPR-like"/>
    <property type="match status" value="1"/>
</dbReference>
<dbReference type="EMBL" id="CP010803">
    <property type="protein sequence ID" value="AJY44778.1"/>
    <property type="molecule type" value="Genomic_DNA"/>
</dbReference>
<dbReference type="SMART" id="SM00028">
    <property type="entry name" value="TPR"/>
    <property type="match status" value="2"/>
</dbReference>
<dbReference type="InterPro" id="IPR011990">
    <property type="entry name" value="TPR-like_helical_dom_sf"/>
</dbReference>
<dbReference type="AlphaFoldDB" id="A0A0D5LN87"/>
<dbReference type="PROSITE" id="PS50005">
    <property type="entry name" value="TPR"/>
    <property type="match status" value="1"/>
</dbReference>
<evidence type="ECO:0000256" key="2">
    <source>
        <dbReference type="SAM" id="SignalP"/>
    </source>
</evidence>
<reference evidence="3 4" key="1">
    <citation type="journal article" date="2015" name="Genome Announc.">
        <title>Complete genome sequence of Martelella endophytica YC6887, which has antifungal activity associated with a halophyte.</title>
        <authorList>
            <person name="Khan A."/>
            <person name="Khan H."/>
            <person name="Chung E.J."/>
            <person name="Hossain M.T."/>
            <person name="Chung Y.R."/>
        </authorList>
    </citation>
    <scope>NUCLEOTIDE SEQUENCE [LARGE SCALE GENOMIC DNA]</scope>
    <source>
        <strain evidence="3">YC6887</strain>
    </source>
</reference>
<dbReference type="HOGENOM" id="CLU_079829_1_0_5"/>